<dbReference type="AlphaFoldDB" id="A0A6G1S3Q9"/>
<name>A0A6G1S3Q9_9ACAR</name>
<evidence type="ECO:0000256" key="2">
    <source>
        <dbReference type="SAM" id="MobiDB-lite"/>
    </source>
</evidence>
<dbReference type="EMBL" id="GGYP01000036">
    <property type="protein sequence ID" value="MDE44807.1"/>
    <property type="molecule type" value="Transcribed_RNA"/>
</dbReference>
<feature type="compositionally biased region" description="Gly residues" evidence="2">
    <location>
        <begin position="235"/>
        <end position="246"/>
    </location>
</feature>
<gene>
    <name evidence="3" type="primary">Fam98b</name>
    <name evidence="3" type="ORF">g.9342</name>
</gene>
<evidence type="ECO:0000313" key="3">
    <source>
        <dbReference type="EMBL" id="MDE44807.1"/>
    </source>
</evidence>
<comment type="similarity">
    <text evidence="1">Belongs to the FAM98 family.</text>
</comment>
<proteinExistence type="inferred from homology"/>
<feature type="compositionally biased region" description="Basic and acidic residues" evidence="2">
    <location>
        <begin position="213"/>
        <end position="227"/>
    </location>
</feature>
<accession>A0A6G1S3Q9</accession>
<dbReference type="PANTHER" id="PTHR31353:SF1">
    <property type="entry name" value="PROTEIN FAM98B"/>
    <property type="match status" value="1"/>
</dbReference>
<evidence type="ECO:0000256" key="1">
    <source>
        <dbReference type="ARBA" id="ARBA00007218"/>
    </source>
</evidence>
<reference evidence="3" key="1">
    <citation type="submission" date="2018-10" db="EMBL/GenBank/DDBJ databases">
        <title>Transcriptome assembly of Aceria tosichella (Wheat curl mite) Type 2.</title>
        <authorList>
            <person name="Scully E.D."/>
            <person name="Geib S.M."/>
            <person name="Palmer N.A."/>
            <person name="Gupta A.K."/>
            <person name="Sarath G."/>
            <person name="Tatineni S."/>
        </authorList>
    </citation>
    <scope>NUCLEOTIDE SEQUENCE</scope>
    <source>
        <strain evidence="3">LincolnNE</strain>
    </source>
</reference>
<sequence length="263" mass="29486">MMSAEHKELLRLHHLLTGQHQHQQQQEGQNPIDASTSDLSLLRTVVSLLKRSSQVSSANKLDESLAFDSDTRGKLLDADVRLEAQDKIWRPLEKFDDQLRRDYTCRRQMLLSRLDCTIESFKWKGSNNTEPKGGKAKSMNEQIHETYDKARLAMKDEPQVSMAYLLAVRETDCDRLLNGVVSSSSGANCKIQYGDKGTKGELVNLKQVIIPKVPDRGGRTDEVRPPPKETFGQQRGRGVGGGGGFGRHSKHQAGHRGSGERRR</sequence>
<dbReference type="GO" id="GO:0072669">
    <property type="term" value="C:tRNA-splicing ligase complex"/>
    <property type="evidence" value="ECO:0007669"/>
    <property type="project" value="TreeGrafter"/>
</dbReference>
<dbReference type="PANTHER" id="PTHR31353">
    <property type="entry name" value="FAM98"/>
    <property type="match status" value="1"/>
</dbReference>
<feature type="region of interest" description="Disordered" evidence="2">
    <location>
        <begin position="212"/>
        <end position="263"/>
    </location>
</feature>
<dbReference type="InterPro" id="IPR018797">
    <property type="entry name" value="FAM98"/>
</dbReference>
<protein>
    <submittedName>
        <fullName evidence="3">Protein FAM98B</fullName>
    </submittedName>
</protein>
<dbReference type="Pfam" id="PF10239">
    <property type="entry name" value="DUF2465"/>
    <property type="match status" value="1"/>
</dbReference>
<organism evidence="3">
    <name type="scientific">Aceria tosichella</name>
    <name type="common">wheat curl mite</name>
    <dbReference type="NCBI Taxonomy" id="561515"/>
    <lineage>
        <taxon>Eukaryota</taxon>
        <taxon>Metazoa</taxon>
        <taxon>Ecdysozoa</taxon>
        <taxon>Arthropoda</taxon>
        <taxon>Chelicerata</taxon>
        <taxon>Arachnida</taxon>
        <taxon>Acari</taxon>
        <taxon>Acariformes</taxon>
        <taxon>Trombidiformes</taxon>
        <taxon>Prostigmata</taxon>
        <taxon>Eupodina</taxon>
        <taxon>Eriophyoidea</taxon>
        <taxon>Eriophyidae</taxon>
        <taxon>Eriophyinae</taxon>
        <taxon>Aceriini</taxon>
        <taxon>Aceria</taxon>
    </lineage>
</organism>